<evidence type="ECO:0000313" key="2">
    <source>
        <dbReference type="Proteomes" id="UP001231189"/>
    </source>
</evidence>
<sequence>MSTSASEVAEEPITYKDLPTEHKKKYDDLKAILGLELIGSFEKTRSHGVRFKDSHHKASSMAQEIPHGYVCTLSWDWRQRTGDQLHREGLRAGAVFARGRQPADGESRSGSRETAWLAKYTSTDPGKLLAYLQQIKSARSENGFGIFKKDNRLFQAVPQ</sequence>
<comment type="caution">
    <text evidence="1">The sequence shown here is derived from an EMBL/GenBank/DDBJ whole genome shotgun (WGS) entry which is preliminary data.</text>
</comment>
<keyword evidence="2" id="KW-1185">Reference proteome</keyword>
<reference evidence="1" key="1">
    <citation type="submission" date="2023-07" db="EMBL/GenBank/DDBJ databases">
        <title>A chromosome-level genome assembly of Lolium multiflorum.</title>
        <authorList>
            <person name="Chen Y."/>
            <person name="Copetti D."/>
            <person name="Kolliker R."/>
            <person name="Studer B."/>
        </authorList>
    </citation>
    <scope>NUCLEOTIDE SEQUENCE</scope>
    <source>
        <strain evidence="1">02402/16</strain>
        <tissue evidence="1">Leaf</tissue>
    </source>
</reference>
<gene>
    <name evidence="1" type="ORF">QYE76_031118</name>
</gene>
<evidence type="ECO:0000313" key="1">
    <source>
        <dbReference type="EMBL" id="KAK1607445.1"/>
    </source>
</evidence>
<proteinExistence type="predicted"/>
<protein>
    <submittedName>
        <fullName evidence="1">Uncharacterized protein</fullName>
    </submittedName>
</protein>
<accession>A0AAD8VJW3</accession>
<dbReference type="Proteomes" id="UP001231189">
    <property type="component" value="Unassembled WGS sequence"/>
</dbReference>
<organism evidence="1 2">
    <name type="scientific">Lolium multiflorum</name>
    <name type="common">Italian ryegrass</name>
    <name type="synonym">Lolium perenne subsp. multiflorum</name>
    <dbReference type="NCBI Taxonomy" id="4521"/>
    <lineage>
        <taxon>Eukaryota</taxon>
        <taxon>Viridiplantae</taxon>
        <taxon>Streptophyta</taxon>
        <taxon>Embryophyta</taxon>
        <taxon>Tracheophyta</taxon>
        <taxon>Spermatophyta</taxon>
        <taxon>Magnoliopsida</taxon>
        <taxon>Liliopsida</taxon>
        <taxon>Poales</taxon>
        <taxon>Poaceae</taxon>
        <taxon>BOP clade</taxon>
        <taxon>Pooideae</taxon>
        <taxon>Poodae</taxon>
        <taxon>Poeae</taxon>
        <taxon>Poeae Chloroplast Group 2 (Poeae type)</taxon>
        <taxon>Loliodinae</taxon>
        <taxon>Loliinae</taxon>
        <taxon>Lolium</taxon>
    </lineage>
</organism>
<dbReference type="AlphaFoldDB" id="A0AAD8VJW3"/>
<name>A0AAD8VJW3_LOLMU</name>
<dbReference type="EMBL" id="JAUUTY010000007">
    <property type="protein sequence ID" value="KAK1607445.1"/>
    <property type="molecule type" value="Genomic_DNA"/>
</dbReference>